<evidence type="ECO:0000313" key="3">
    <source>
        <dbReference type="Proteomes" id="UP000800092"/>
    </source>
</evidence>
<dbReference type="EMBL" id="ML991784">
    <property type="protein sequence ID" value="KAF2236513.1"/>
    <property type="molecule type" value="Genomic_DNA"/>
</dbReference>
<feature type="compositionally biased region" description="Basic residues" evidence="1">
    <location>
        <begin position="326"/>
        <end position="337"/>
    </location>
</feature>
<feature type="compositionally biased region" description="Basic and acidic residues" evidence="1">
    <location>
        <begin position="239"/>
        <end position="248"/>
    </location>
</feature>
<feature type="compositionally biased region" description="Low complexity" evidence="1">
    <location>
        <begin position="32"/>
        <end position="48"/>
    </location>
</feature>
<evidence type="ECO:0000313" key="2">
    <source>
        <dbReference type="EMBL" id="KAF2236513.1"/>
    </source>
</evidence>
<feature type="compositionally biased region" description="Polar residues" evidence="1">
    <location>
        <begin position="280"/>
        <end position="292"/>
    </location>
</feature>
<name>A0A6A6HG57_VIRVR</name>
<feature type="region of interest" description="Disordered" evidence="1">
    <location>
        <begin position="760"/>
        <end position="783"/>
    </location>
</feature>
<sequence length="884" mass="94279">MNSPRPGSSHRSPGYPPQSQSRDPPPLRDRNASLSSDSSDSSQLTARSFARKLPYVQGNQSASTTSLHNFSRPTIPLKANDSPLRTQSPALEAPPTPSTQAQIGHRPRQHSQGFFEPSLPSQSNMSNLSASQIAAQAAMHVQNGQHNRKRSTTIPDPRSIQAANTRRQLNSPPPPLPSTKGTPADAVRNTQYNSSGTGGGRFATAGANAAFPRSPASPIDAVSSMPPPPPPPPPPLPQKEAKGKEKSKIKLFSKPKNIGISKEKDDRRPPPLPSPGKSIFGSNLNQSTTSLADSTFSGATSLYSSANASTSTLVPLDKTPTNEKEKHRHHFLSRPKHKKDDFGLTLSSAASNSRPTEPNAPQLYNFAPSSPGPASTFAKSVSGFDLRHGGRALREKKKEEKAAATTANTNLGPGYRPRDQSLNYDASEWPMVSGPDSAGASSFGPPSGGPSVFSLPSDSSVFNAGLTSFGLSGMTSDDAWPLLKARLLNIFEGEDLRTPIEDFNQLVVAHMRRCIQRRTPVVLIEDLRELLQTGFSSLDQTLRKIPDDRLVPHITDIWLNVFTNILPFIQAVFLPLDLEFKGRGSIMSAREAAEFWGVSLPTNDDSNDNIPTLGEELDVRRFVLLTFRDTVILPRHDALLTIFSRLSLDSINPTADPSTSQSTSTITAIPSSHDPTTTAGRPGTAASLDAGLSSFNSQGSTLFDYSSGARSRATSNTSAGSFSARSLHSPTPTHPHHRHSGSQPTIHTIMPLGAASSTVAFAPSSGPSTAAAAAATRPTGANAPAQLKPVSAVASQPGSAAPTPLLPPSSAQVTETVARMLQCVAVLSSVQSGDDGQNKTERLGRELKYNWLGRGRTGRQRRGFVGAKGTVNLMIPCYFYSHEH</sequence>
<feature type="compositionally biased region" description="Low complexity" evidence="1">
    <location>
        <begin position="1"/>
        <end position="13"/>
    </location>
</feature>
<feature type="region of interest" description="Disordered" evidence="1">
    <location>
        <begin position="392"/>
        <end position="450"/>
    </location>
</feature>
<feature type="region of interest" description="Disordered" evidence="1">
    <location>
        <begin position="705"/>
        <end position="747"/>
    </location>
</feature>
<feature type="compositionally biased region" description="Basic and acidic residues" evidence="1">
    <location>
        <begin position="392"/>
        <end position="402"/>
    </location>
</feature>
<dbReference type="GO" id="GO:0038203">
    <property type="term" value="P:TORC2 signaling"/>
    <property type="evidence" value="ECO:0007669"/>
    <property type="project" value="TreeGrafter"/>
</dbReference>
<dbReference type="PANTHER" id="PTHR32428:SF2">
    <property type="entry name" value="TARGET OF RAPAMYCIN COMPLEX 2 SUBUNIT BIT61-RELATED"/>
    <property type="match status" value="1"/>
</dbReference>
<feature type="compositionally biased region" description="Low complexity" evidence="1">
    <location>
        <begin position="657"/>
        <end position="686"/>
    </location>
</feature>
<dbReference type="OrthoDB" id="2290221at2759"/>
<feature type="region of interest" description="Disordered" evidence="1">
    <location>
        <begin position="1"/>
        <end position="292"/>
    </location>
</feature>
<feature type="region of interest" description="Disordered" evidence="1">
    <location>
        <begin position="653"/>
        <end position="691"/>
    </location>
</feature>
<feature type="compositionally biased region" description="Polar residues" evidence="1">
    <location>
        <begin position="119"/>
        <end position="134"/>
    </location>
</feature>
<feature type="region of interest" description="Disordered" evidence="1">
    <location>
        <begin position="304"/>
        <end position="372"/>
    </location>
</feature>
<dbReference type="GO" id="GO:0031932">
    <property type="term" value="C:TORC2 complex"/>
    <property type="evidence" value="ECO:0007669"/>
    <property type="project" value="TreeGrafter"/>
</dbReference>
<feature type="compositionally biased region" description="Polar residues" evidence="1">
    <location>
        <begin position="304"/>
        <end position="313"/>
    </location>
</feature>
<feature type="compositionally biased region" description="Polar residues" evidence="1">
    <location>
        <begin position="705"/>
        <end position="724"/>
    </location>
</feature>
<reference evidence="2" key="1">
    <citation type="journal article" date="2020" name="Stud. Mycol.">
        <title>101 Dothideomycetes genomes: a test case for predicting lifestyles and emergence of pathogens.</title>
        <authorList>
            <person name="Haridas S."/>
            <person name="Albert R."/>
            <person name="Binder M."/>
            <person name="Bloem J."/>
            <person name="Labutti K."/>
            <person name="Salamov A."/>
            <person name="Andreopoulos B."/>
            <person name="Baker S."/>
            <person name="Barry K."/>
            <person name="Bills G."/>
            <person name="Bluhm B."/>
            <person name="Cannon C."/>
            <person name="Castanera R."/>
            <person name="Culley D."/>
            <person name="Daum C."/>
            <person name="Ezra D."/>
            <person name="Gonzalez J."/>
            <person name="Henrissat B."/>
            <person name="Kuo A."/>
            <person name="Liang C."/>
            <person name="Lipzen A."/>
            <person name="Lutzoni F."/>
            <person name="Magnuson J."/>
            <person name="Mondo S."/>
            <person name="Nolan M."/>
            <person name="Ohm R."/>
            <person name="Pangilinan J."/>
            <person name="Park H.-J."/>
            <person name="Ramirez L."/>
            <person name="Alfaro M."/>
            <person name="Sun H."/>
            <person name="Tritt A."/>
            <person name="Yoshinaga Y."/>
            <person name="Zwiers L.-H."/>
            <person name="Turgeon B."/>
            <person name="Goodwin S."/>
            <person name="Spatafora J."/>
            <person name="Crous P."/>
            <person name="Grigoriev I."/>
        </authorList>
    </citation>
    <scope>NUCLEOTIDE SEQUENCE</scope>
    <source>
        <strain evidence="2">Tuck. ex Michener</strain>
    </source>
</reference>
<gene>
    <name evidence="2" type="ORF">EV356DRAFT_59808</name>
</gene>
<feature type="compositionally biased region" description="Polar residues" evidence="1">
    <location>
        <begin position="345"/>
        <end position="356"/>
    </location>
</feature>
<keyword evidence="3" id="KW-1185">Reference proteome</keyword>
<feature type="compositionally biased region" description="Low complexity" evidence="1">
    <location>
        <begin position="202"/>
        <end position="211"/>
    </location>
</feature>
<dbReference type="PANTHER" id="PTHR32428">
    <property type="entry name" value="TARGET OF RAPAMYCIN COMPLEX 2 SUBUNIT BIT61-RELATED"/>
    <property type="match status" value="1"/>
</dbReference>
<dbReference type="InterPro" id="IPR013745">
    <property type="entry name" value="Bit61/PRR5"/>
</dbReference>
<feature type="compositionally biased region" description="Pro residues" evidence="1">
    <location>
        <begin position="225"/>
        <end position="237"/>
    </location>
</feature>
<evidence type="ECO:0000256" key="1">
    <source>
        <dbReference type="SAM" id="MobiDB-lite"/>
    </source>
</evidence>
<feature type="compositionally biased region" description="Polar residues" evidence="1">
    <location>
        <begin position="161"/>
        <end position="170"/>
    </location>
</feature>
<dbReference type="Pfam" id="PF08539">
    <property type="entry name" value="HbrB"/>
    <property type="match status" value="1"/>
</dbReference>
<dbReference type="AlphaFoldDB" id="A0A6A6HG57"/>
<protein>
    <submittedName>
        <fullName evidence="2">HbrB-like protein</fullName>
    </submittedName>
</protein>
<accession>A0A6A6HG57</accession>
<feature type="compositionally biased region" description="Low complexity" evidence="1">
    <location>
        <begin position="433"/>
        <end position="450"/>
    </location>
</feature>
<organism evidence="2 3">
    <name type="scientific">Viridothelium virens</name>
    <name type="common">Speckled blister lichen</name>
    <name type="synonym">Trypethelium virens</name>
    <dbReference type="NCBI Taxonomy" id="1048519"/>
    <lineage>
        <taxon>Eukaryota</taxon>
        <taxon>Fungi</taxon>
        <taxon>Dikarya</taxon>
        <taxon>Ascomycota</taxon>
        <taxon>Pezizomycotina</taxon>
        <taxon>Dothideomycetes</taxon>
        <taxon>Dothideomycetes incertae sedis</taxon>
        <taxon>Trypetheliales</taxon>
        <taxon>Trypetheliaceae</taxon>
        <taxon>Viridothelium</taxon>
    </lineage>
</organism>
<dbReference type="Proteomes" id="UP000800092">
    <property type="component" value="Unassembled WGS sequence"/>
</dbReference>
<feature type="compositionally biased region" description="Polar residues" evidence="1">
    <location>
        <begin position="57"/>
        <end position="72"/>
    </location>
</feature>
<proteinExistence type="predicted"/>